<dbReference type="AlphaFoldDB" id="A0A9P4MII2"/>
<gene>
    <name evidence="1" type="ORF">K461DRAFT_320463</name>
</gene>
<dbReference type="OrthoDB" id="2963168at2759"/>
<dbReference type="PANTHER" id="PTHR14187">
    <property type="entry name" value="ALPHA KINASE/ELONGATION FACTOR 2 KINASE"/>
    <property type="match status" value="1"/>
</dbReference>
<keyword evidence="2" id="KW-1185">Reference proteome</keyword>
<dbReference type="Gene3D" id="3.30.420.40">
    <property type="match status" value="1"/>
</dbReference>
<reference evidence="1" key="1">
    <citation type="journal article" date="2020" name="Stud. Mycol.">
        <title>101 Dothideomycetes genomes: a test case for predicting lifestyles and emergence of pathogens.</title>
        <authorList>
            <person name="Haridas S."/>
            <person name="Albert R."/>
            <person name="Binder M."/>
            <person name="Bloem J."/>
            <person name="Labutti K."/>
            <person name="Salamov A."/>
            <person name="Andreopoulos B."/>
            <person name="Baker S."/>
            <person name="Barry K."/>
            <person name="Bills G."/>
            <person name="Bluhm B."/>
            <person name="Cannon C."/>
            <person name="Castanera R."/>
            <person name="Culley D."/>
            <person name="Daum C."/>
            <person name="Ezra D."/>
            <person name="Gonzalez J."/>
            <person name="Henrissat B."/>
            <person name="Kuo A."/>
            <person name="Liang C."/>
            <person name="Lipzen A."/>
            <person name="Lutzoni F."/>
            <person name="Magnuson J."/>
            <person name="Mondo S."/>
            <person name="Nolan M."/>
            <person name="Ohm R."/>
            <person name="Pangilinan J."/>
            <person name="Park H.-J."/>
            <person name="Ramirez L."/>
            <person name="Alfaro M."/>
            <person name="Sun H."/>
            <person name="Tritt A."/>
            <person name="Yoshinaga Y."/>
            <person name="Zwiers L.-H."/>
            <person name="Turgeon B."/>
            <person name="Goodwin S."/>
            <person name="Spatafora J."/>
            <person name="Crous P."/>
            <person name="Grigoriev I."/>
        </authorList>
    </citation>
    <scope>NUCLEOTIDE SEQUENCE</scope>
    <source>
        <strain evidence="1">CBS 260.36</strain>
    </source>
</reference>
<dbReference type="Proteomes" id="UP000799439">
    <property type="component" value="Unassembled WGS sequence"/>
</dbReference>
<comment type="caution">
    <text evidence="1">The sequence shown here is derived from an EMBL/GenBank/DDBJ whole genome shotgun (WGS) entry which is preliminary data.</text>
</comment>
<name>A0A9P4MII2_9PEZI</name>
<organism evidence="1 2">
    <name type="scientific">Myriangium duriaei CBS 260.36</name>
    <dbReference type="NCBI Taxonomy" id="1168546"/>
    <lineage>
        <taxon>Eukaryota</taxon>
        <taxon>Fungi</taxon>
        <taxon>Dikarya</taxon>
        <taxon>Ascomycota</taxon>
        <taxon>Pezizomycotina</taxon>
        <taxon>Dothideomycetes</taxon>
        <taxon>Dothideomycetidae</taxon>
        <taxon>Myriangiales</taxon>
        <taxon>Myriangiaceae</taxon>
        <taxon>Myriangium</taxon>
    </lineage>
</organism>
<protein>
    <submittedName>
        <fullName evidence="1">Uncharacterized protein</fullName>
    </submittedName>
</protein>
<dbReference type="InterPro" id="IPR043129">
    <property type="entry name" value="ATPase_NBD"/>
</dbReference>
<accession>A0A9P4MII2</accession>
<dbReference type="SUPFAM" id="SSF53067">
    <property type="entry name" value="Actin-like ATPase domain"/>
    <property type="match status" value="1"/>
</dbReference>
<dbReference type="EMBL" id="ML996084">
    <property type="protein sequence ID" value="KAF2154317.1"/>
    <property type="molecule type" value="Genomic_DNA"/>
</dbReference>
<dbReference type="PANTHER" id="PTHR14187:SF5">
    <property type="entry name" value="HEAT SHOCK 70 KDA PROTEIN 12A"/>
    <property type="match status" value="1"/>
</dbReference>
<proteinExistence type="predicted"/>
<evidence type="ECO:0000313" key="1">
    <source>
        <dbReference type="EMBL" id="KAF2154317.1"/>
    </source>
</evidence>
<sequence>MQRSFSPIRTHDTEAVFDPLVNQILELIQDPRRAAAKAYKSVTGVILVGGFGQSPDLRSKVNQRFGNAMFVLAPNDGQTAIVRGAILSQAPRMPKILSRVARRHYGLETRVDFEKDLHAVKELKSRPTDQPRVMEFYENRWTTEGTFDAELFYCDDETPPRRSFGAGAESIHRLCTMTTDLGQIPGEYWTQRTTPRGRPCCELLFQIGLFFDSGRLRFEFCVGGVVYNSMHVNFY</sequence>
<evidence type="ECO:0000313" key="2">
    <source>
        <dbReference type="Proteomes" id="UP000799439"/>
    </source>
</evidence>